<dbReference type="InterPro" id="IPR034261">
    <property type="entry name" value="CNOT4_RRM"/>
</dbReference>
<keyword evidence="1" id="KW-0694">RNA-binding</keyword>
<dbReference type="InterPro" id="IPR000571">
    <property type="entry name" value="Znf_CCCH"/>
</dbReference>
<keyword evidence="2" id="KW-0863">Zinc-finger</keyword>
<feature type="compositionally biased region" description="Polar residues" evidence="3">
    <location>
        <begin position="694"/>
        <end position="707"/>
    </location>
</feature>
<dbReference type="STRING" id="312017.I7MHM2"/>
<protein>
    <submittedName>
        <fullName evidence="6">RNA recognition motif protein</fullName>
    </submittedName>
</protein>
<feature type="compositionally biased region" description="Polar residues" evidence="3">
    <location>
        <begin position="748"/>
        <end position="758"/>
    </location>
</feature>
<dbReference type="SMART" id="SM00360">
    <property type="entry name" value="RRM"/>
    <property type="match status" value="1"/>
</dbReference>
<dbReference type="GO" id="GO:0004842">
    <property type="term" value="F:ubiquitin-protein transferase activity"/>
    <property type="evidence" value="ECO:0007669"/>
    <property type="project" value="InterPro"/>
</dbReference>
<feature type="compositionally biased region" description="Basic and acidic residues" evidence="3">
    <location>
        <begin position="385"/>
        <end position="395"/>
    </location>
</feature>
<feature type="compositionally biased region" description="Low complexity" evidence="3">
    <location>
        <begin position="614"/>
        <end position="628"/>
    </location>
</feature>
<dbReference type="OrthoDB" id="1923159at2759"/>
<reference evidence="7" key="1">
    <citation type="journal article" date="2006" name="PLoS Biol.">
        <title>Macronuclear genome sequence of the ciliate Tetrahymena thermophila, a model eukaryote.</title>
        <authorList>
            <person name="Eisen J.A."/>
            <person name="Coyne R.S."/>
            <person name="Wu M."/>
            <person name="Wu D."/>
            <person name="Thiagarajan M."/>
            <person name="Wortman J.R."/>
            <person name="Badger J.H."/>
            <person name="Ren Q."/>
            <person name="Amedeo P."/>
            <person name="Jones K.M."/>
            <person name="Tallon L.J."/>
            <person name="Delcher A.L."/>
            <person name="Salzberg S.L."/>
            <person name="Silva J.C."/>
            <person name="Haas B.J."/>
            <person name="Majoros W.H."/>
            <person name="Farzad M."/>
            <person name="Carlton J.M."/>
            <person name="Smith R.K. Jr."/>
            <person name="Garg J."/>
            <person name="Pearlman R.E."/>
            <person name="Karrer K.M."/>
            <person name="Sun L."/>
            <person name="Manning G."/>
            <person name="Elde N.C."/>
            <person name="Turkewitz A.P."/>
            <person name="Asai D.J."/>
            <person name="Wilkes D.E."/>
            <person name="Wang Y."/>
            <person name="Cai H."/>
            <person name="Collins K."/>
            <person name="Stewart B.A."/>
            <person name="Lee S.R."/>
            <person name="Wilamowska K."/>
            <person name="Weinberg Z."/>
            <person name="Ruzzo W.L."/>
            <person name="Wloga D."/>
            <person name="Gaertig J."/>
            <person name="Frankel J."/>
            <person name="Tsao C.-C."/>
            <person name="Gorovsky M.A."/>
            <person name="Keeling P.J."/>
            <person name="Waller R.F."/>
            <person name="Patron N.J."/>
            <person name="Cherry J.M."/>
            <person name="Stover N.A."/>
            <person name="Krieger C.J."/>
            <person name="del Toro C."/>
            <person name="Ryder H.F."/>
            <person name="Williamson S.C."/>
            <person name="Barbeau R.A."/>
            <person name="Hamilton E.P."/>
            <person name="Orias E."/>
        </authorList>
    </citation>
    <scope>NUCLEOTIDE SEQUENCE [LARGE SCALE GENOMIC DNA]</scope>
    <source>
        <strain evidence="7">SB210</strain>
    </source>
</reference>
<feature type="compositionally biased region" description="Low complexity" evidence="3">
    <location>
        <begin position="147"/>
        <end position="173"/>
    </location>
</feature>
<dbReference type="PANTHER" id="PTHR12603:SF0">
    <property type="entry name" value="CCR4-NOT TRANSCRIPTION COMPLEX SUBUNIT 4"/>
    <property type="match status" value="1"/>
</dbReference>
<dbReference type="GeneID" id="7823375"/>
<dbReference type="GO" id="GO:0016567">
    <property type="term" value="P:protein ubiquitination"/>
    <property type="evidence" value="ECO:0007669"/>
    <property type="project" value="TreeGrafter"/>
</dbReference>
<evidence type="ECO:0000313" key="6">
    <source>
        <dbReference type="EMBL" id="EAS03101.2"/>
    </source>
</evidence>
<proteinExistence type="predicted"/>
<dbReference type="GO" id="GO:0030014">
    <property type="term" value="C:CCR4-NOT complex"/>
    <property type="evidence" value="ECO:0007669"/>
    <property type="project" value="InterPro"/>
</dbReference>
<feature type="domain" description="RRM" evidence="4">
    <location>
        <begin position="194"/>
        <end position="280"/>
    </location>
</feature>
<accession>I7MHM2</accession>
<evidence type="ECO:0000259" key="5">
    <source>
        <dbReference type="PROSITE" id="PS50103"/>
    </source>
</evidence>
<organism evidence="6 7">
    <name type="scientific">Tetrahymena thermophila (strain SB210)</name>
    <dbReference type="NCBI Taxonomy" id="312017"/>
    <lineage>
        <taxon>Eukaryota</taxon>
        <taxon>Sar</taxon>
        <taxon>Alveolata</taxon>
        <taxon>Ciliophora</taxon>
        <taxon>Intramacronucleata</taxon>
        <taxon>Oligohymenophorea</taxon>
        <taxon>Hymenostomatida</taxon>
        <taxon>Tetrahymenina</taxon>
        <taxon>Tetrahymenidae</taxon>
        <taxon>Tetrahymena</taxon>
    </lineage>
</organism>
<gene>
    <name evidence="6" type="ORF">TTHERM_00444830</name>
</gene>
<dbReference type="EMBL" id="GG662504">
    <property type="protein sequence ID" value="EAS03101.2"/>
    <property type="molecule type" value="Genomic_DNA"/>
</dbReference>
<dbReference type="PROSITE" id="PS50102">
    <property type="entry name" value="RRM"/>
    <property type="match status" value="1"/>
</dbReference>
<dbReference type="InterPro" id="IPR012677">
    <property type="entry name" value="Nucleotide-bd_a/b_plait_sf"/>
</dbReference>
<sequence length="930" mass="105067">MSAKIKPKQPQKRLQCQYCKEKIENDNYYLCDCGYQYFNQSLQTQECFTKLLQIIQILLVTKININKFFSYGIRIKREYFQFEVCLIEMCWDCYDDFQDNQEPFCPKCDAELISDSEDEQITKPKNEPPLSKSTSLQNQGANSQLKSSPSAVNKSSSSTVGAASSANTTTTTSSINTSGFNYNDLAKVRVIKKNLVYVIGLAPEIANEETLLKKEYFSQYGKITKIVVNTNNAYNPKGPNGPSYSAYITYSSEREASMAILGTEEYQINDRIIRASYGTTKYCSYFLKQQDCPNLPECLYLHSFGKDKEFFQKDEATSNKNIFIDQQKMAIKNIQKYIPDLVKIKNTPVTYNSVLPTPQSVIEKLIEQDVLDIKQKPAESNSNDQKGDKKKKEDNTPLIDQWSIDFSIPQTAPKKDKEDSKKQESSSPQQTVRKQSKSISEKDLNTNNTQPTSKSPQQNQQSSTPPETSSNKQQEGEKSNKIQQSANGQQQSEEKAFSKEEFLMKAMNGVLQSPSRSHSSSLSLQNNTNTNQTQNQNIIQNSNQGKPQSQTIQNNSQTNITINNSNSNSNLQKAASQVVAEQTKKVEKSPIKEQIQKQDEQKKDEQIESRKTGNASAGSSNQSSNVASTNHSRTSSTNQKASGSNSYPQNQASNTNGINNKQNSVTQNGNHAEKKETSRKEQSENKYQKHQYIPVNQQTKQSSQSVEPQKETNLQTQNVTQQQQQQNQQQSPAPLESQPKQKEDNKQVKSSTASQQKPQNGSQNSQQTQTQQQNHQNEQVNILAQSKQQNTQNGLQQQVQNSQNHNIQTSQHQQSPSTSTSSSNVTPHNSSIHPHHQHTVSEPIAPKYILQKVEKREKTLSSDNQIMKRLITRTTHQKSASSRFDFAKNSENSDQPVEDVDVINHIFNGQYIILTKSYNQSSNNFDKNEY</sequence>
<dbReference type="Gene3D" id="3.30.70.330">
    <property type="match status" value="1"/>
</dbReference>
<evidence type="ECO:0000256" key="1">
    <source>
        <dbReference type="PROSITE-ProRule" id="PRU00176"/>
    </source>
</evidence>
<feature type="compositionally biased region" description="Basic and acidic residues" evidence="3">
    <location>
        <begin position="492"/>
        <end position="503"/>
    </location>
</feature>
<dbReference type="AlphaFoldDB" id="I7MHM2"/>
<dbReference type="InterPro" id="IPR003954">
    <property type="entry name" value="RRM_euk-type"/>
</dbReference>
<feature type="zinc finger region" description="C3H1-type" evidence="2">
    <location>
        <begin position="277"/>
        <end position="305"/>
    </location>
</feature>
<feature type="compositionally biased region" description="Basic and acidic residues" evidence="3">
    <location>
        <begin position="582"/>
        <end position="611"/>
    </location>
</feature>
<feature type="compositionally biased region" description="Polar residues" evidence="3">
    <location>
        <begin position="131"/>
        <end position="146"/>
    </location>
</feature>
<dbReference type="InParanoid" id="I7MHM2"/>
<evidence type="ECO:0000259" key="4">
    <source>
        <dbReference type="PROSITE" id="PS50102"/>
    </source>
</evidence>
<dbReference type="InterPro" id="IPR000504">
    <property type="entry name" value="RRM_dom"/>
</dbReference>
<dbReference type="SMART" id="SM00361">
    <property type="entry name" value="RRM_1"/>
    <property type="match status" value="1"/>
</dbReference>
<keyword evidence="7" id="KW-1185">Reference proteome</keyword>
<dbReference type="KEGG" id="tet:TTHERM_00444830"/>
<feature type="compositionally biased region" description="Basic and acidic residues" evidence="3">
    <location>
        <begin position="671"/>
        <end position="687"/>
    </location>
</feature>
<evidence type="ECO:0000313" key="7">
    <source>
        <dbReference type="Proteomes" id="UP000009168"/>
    </source>
</evidence>
<feature type="region of interest" description="Disordered" evidence="3">
    <location>
        <begin position="117"/>
        <end position="173"/>
    </location>
</feature>
<dbReference type="SUPFAM" id="SSF54928">
    <property type="entry name" value="RNA-binding domain, RBD"/>
    <property type="match status" value="1"/>
</dbReference>
<feature type="compositionally biased region" description="Low complexity" evidence="3">
    <location>
        <begin position="449"/>
        <end position="470"/>
    </location>
</feature>
<dbReference type="eggNOG" id="KOG2068">
    <property type="taxonomic scope" value="Eukaryota"/>
</dbReference>
<feature type="compositionally biased region" description="Low complexity" evidence="3">
    <location>
        <begin position="759"/>
        <end position="831"/>
    </location>
</feature>
<name>I7MHM2_TETTS</name>
<dbReference type="GO" id="GO:0003723">
    <property type="term" value="F:RNA binding"/>
    <property type="evidence" value="ECO:0007669"/>
    <property type="project" value="UniProtKB-UniRule"/>
</dbReference>
<feature type="compositionally biased region" description="Basic and acidic residues" evidence="3">
    <location>
        <begin position="413"/>
        <end position="424"/>
    </location>
</feature>
<dbReference type="InterPro" id="IPR035979">
    <property type="entry name" value="RBD_domain_sf"/>
</dbReference>
<dbReference type="Pfam" id="PF00076">
    <property type="entry name" value="RRM_1"/>
    <property type="match status" value="1"/>
</dbReference>
<evidence type="ECO:0000256" key="2">
    <source>
        <dbReference type="PROSITE-ProRule" id="PRU00723"/>
    </source>
</evidence>
<keyword evidence="2" id="KW-0479">Metal-binding</keyword>
<feature type="compositionally biased region" description="Polar residues" evidence="3">
    <location>
        <begin position="629"/>
        <end position="670"/>
    </location>
</feature>
<feature type="region of interest" description="Disordered" evidence="3">
    <location>
        <begin position="373"/>
        <end position="843"/>
    </location>
</feature>
<feature type="compositionally biased region" description="Low complexity" evidence="3">
    <location>
        <begin position="712"/>
        <end position="730"/>
    </location>
</feature>
<dbReference type="GO" id="GO:0008270">
    <property type="term" value="F:zinc ion binding"/>
    <property type="evidence" value="ECO:0007669"/>
    <property type="project" value="UniProtKB-KW"/>
</dbReference>
<dbReference type="RefSeq" id="XP_001023346.2">
    <property type="nucleotide sequence ID" value="XM_001023346.2"/>
</dbReference>
<evidence type="ECO:0000256" key="3">
    <source>
        <dbReference type="SAM" id="MobiDB-lite"/>
    </source>
</evidence>
<dbReference type="PROSITE" id="PS50103">
    <property type="entry name" value="ZF_C3H1"/>
    <property type="match status" value="1"/>
</dbReference>
<keyword evidence="2" id="KW-0862">Zinc</keyword>
<dbReference type="Proteomes" id="UP000009168">
    <property type="component" value="Unassembled WGS sequence"/>
</dbReference>
<dbReference type="InterPro" id="IPR039780">
    <property type="entry name" value="Mot2"/>
</dbReference>
<feature type="compositionally biased region" description="Low complexity" evidence="3">
    <location>
        <begin position="511"/>
        <end position="570"/>
    </location>
</feature>
<feature type="compositionally biased region" description="Polar residues" evidence="3">
    <location>
        <begin position="481"/>
        <end position="491"/>
    </location>
</feature>
<dbReference type="CDD" id="cd12438">
    <property type="entry name" value="RRM_CNOT4"/>
    <property type="match status" value="1"/>
</dbReference>
<feature type="domain" description="C3H1-type" evidence="5">
    <location>
        <begin position="277"/>
        <end position="305"/>
    </location>
</feature>
<dbReference type="PANTHER" id="PTHR12603">
    <property type="entry name" value="CCR4-NOT TRANSCRIPTION COMPLEX RELATED"/>
    <property type="match status" value="1"/>
</dbReference>